<protein>
    <submittedName>
        <fullName evidence="2">Iron-sulfur cluster assembly scaffold protein SufA</fullName>
    </submittedName>
</protein>
<evidence type="ECO:0000313" key="2">
    <source>
        <dbReference type="EMBL" id="RJT27335.1"/>
    </source>
</evidence>
<keyword evidence="1" id="KW-0732">Signal</keyword>
<dbReference type="RefSeq" id="WP_120063344.1">
    <property type="nucleotide sequence ID" value="NZ_QZWH01000005.1"/>
</dbReference>
<comment type="caution">
    <text evidence="2">The sequence shown here is derived from an EMBL/GenBank/DDBJ whole genome shotgun (WGS) entry which is preliminary data.</text>
</comment>
<proteinExistence type="predicted"/>
<feature type="signal peptide" evidence="1">
    <location>
        <begin position="1"/>
        <end position="21"/>
    </location>
</feature>
<evidence type="ECO:0000313" key="3">
    <source>
        <dbReference type="Proteomes" id="UP000276295"/>
    </source>
</evidence>
<organism evidence="2 3">
    <name type="scientific">Buttiauxella izardii</name>
    <dbReference type="NCBI Taxonomy" id="82991"/>
    <lineage>
        <taxon>Bacteria</taxon>
        <taxon>Pseudomonadati</taxon>
        <taxon>Pseudomonadota</taxon>
        <taxon>Gammaproteobacteria</taxon>
        <taxon>Enterobacterales</taxon>
        <taxon>Enterobacteriaceae</taxon>
        <taxon>Buttiauxella</taxon>
    </lineage>
</organism>
<sequence length="208" mass="22402">MKQKSTSAAVAAIVASLSASLAPVPAKSTTLPTTVMESKAHVGVSAALTFELPSGQIFLPLEEATDYLNGINSNQRSLLSAIIQKRQLKGKGALLMANLVQTKRICEDALKQHARVKEAIKIVIAPDNLAKMHPDSLELRVQHRDALIRFGRAVAQSEFLARDTLNAIERSRPPSKTISLSDMPSDEDVRAMITAEHKNLGISAPGFS</sequence>
<accession>A0A3A5JYV9</accession>
<dbReference type="AlphaFoldDB" id="A0A3A5JYV9"/>
<gene>
    <name evidence="2" type="ORF">D6029_03005</name>
</gene>
<name>A0A3A5JYV9_9ENTR</name>
<dbReference type="EMBL" id="QZWH01000005">
    <property type="protein sequence ID" value="RJT27335.1"/>
    <property type="molecule type" value="Genomic_DNA"/>
</dbReference>
<dbReference type="OrthoDB" id="6631088at2"/>
<evidence type="ECO:0000256" key="1">
    <source>
        <dbReference type="SAM" id="SignalP"/>
    </source>
</evidence>
<feature type="chain" id="PRO_5017298777" evidence="1">
    <location>
        <begin position="22"/>
        <end position="208"/>
    </location>
</feature>
<keyword evidence="3" id="KW-1185">Reference proteome</keyword>
<dbReference type="Proteomes" id="UP000276295">
    <property type="component" value="Unassembled WGS sequence"/>
</dbReference>
<reference evidence="2 3" key="1">
    <citation type="submission" date="2018-09" db="EMBL/GenBank/DDBJ databases">
        <title>Draft genome sequence of Buttiauxella izardii CCUG 35510T.</title>
        <authorList>
            <person name="Salva-Serra F."/>
            <person name="Marathe N."/>
            <person name="Moore E."/>
            <person name="Stadler-Svensson L."/>
            <person name="Engstrom-Jakobsson H."/>
        </authorList>
    </citation>
    <scope>NUCLEOTIDE SEQUENCE [LARGE SCALE GENOMIC DNA]</scope>
    <source>
        <strain evidence="2 3">CCUG 35510</strain>
    </source>
</reference>